<dbReference type="OrthoDB" id="6339209at2759"/>
<organism evidence="4 5">
    <name type="scientific">Elysia chlorotica</name>
    <name type="common">Eastern emerald elysia</name>
    <name type="synonym">Sea slug</name>
    <dbReference type="NCBI Taxonomy" id="188477"/>
    <lineage>
        <taxon>Eukaryota</taxon>
        <taxon>Metazoa</taxon>
        <taxon>Spiralia</taxon>
        <taxon>Lophotrochozoa</taxon>
        <taxon>Mollusca</taxon>
        <taxon>Gastropoda</taxon>
        <taxon>Heterobranchia</taxon>
        <taxon>Euthyneura</taxon>
        <taxon>Panpulmonata</taxon>
        <taxon>Sacoglossa</taxon>
        <taxon>Placobranchoidea</taxon>
        <taxon>Plakobranchidae</taxon>
        <taxon>Elysia</taxon>
    </lineage>
</organism>
<feature type="chain" id="PRO_5018787991" description="C-type lectin domain-containing protein" evidence="2">
    <location>
        <begin position="22"/>
        <end position="533"/>
    </location>
</feature>
<dbReference type="Proteomes" id="UP000271974">
    <property type="component" value="Unassembled WGS sequence"/>
</dbReference>
<keyword evidence="5" id="KW-1185">Reference proteome</keyword>
<feature type="signal peptide" evidence="2">
    <location>
        <begin position="1"/>
        <end position="21"/>
    </location>
</feature>
<dbReference type="Pfam" id="PF00059">
    <property type="entry name" value="Lectin_C"/>
    <property type="match status" value="3"/>
</dbReference>
<evidence type="ECO:0000256" key="2">
    <source>
        <dbReference type="SAM" id="SignalP"/>
    </source>
</evidence>
<dbReference type="PANTHER" id="PTHR22801:SF63">
    <property type="entry name" value="C-TYPE LECTIN DOMAIN-CONTAINING PROTEIN"/>
    <property type="match status" value="1"/>
</dbReference>
<evidence type="ECO:0000256" key="1">
    <source>
        <dbReference type="ARBA" id="ARBA00023157"/>
    </source>
</evidence>
<dbReference type="PROSITE" id="PS00615">
    <property type="entry name" value="C_TYPE_LECTIN_1"/>
    <property type="match status" value="2"/>
</dbReference>
<feature type="domain" description="C-type lectin" evidence="3">
    <location>
        <begin position="189"/>
        <end position="309"/>
    </location>
</feature>
<proteinExistence type="predicted"/>
<feature type="non-terminal residue" evidence="4">
    <location>
        <position position="533"/>
    </location>
</feature>
<protein>
    <recommendedName>
        <fullName evidence="3">C-type lectin domain-containing protein</fullName>
    </recommendedName>
</protein>
<dbReference type="InterPro" id="IPR016186">
    <property type="entry name" value="C-type_lectin-like/link_sf"/>
</dbReference>
<dbReference type="InterPro" id="IPR016187">
    <property type="entry name" value="CTDL_fold"/>
</dbReference>
<dbReference type="EMBL" id="RQTK01000390">
    <property type="protein sequence ID" value="RUS80470.1"/>
    <property type="molecule type" value="Genomic_DNA"/>
</dbReference>
<dbReference type="InterPro" id="IPR050801">
    <property type="entry name" value="Ca-Dep_Lectins_ImmuneDev"/>
</dbReference>
<keyword evidence="2" id="KW-0732">Signal</keyword>
<dbReference type="SUPFAM" id="SSF56436">
    <property type="entry name" value="C-type lectin-like"/>
    <property type="match status" value="3"/>
</dbReference>
<dbReference type="PROSITE" id="PS50041">
    <property type="entry name" value="C_TYPE_LECTIN_2"/>
    <property type="match status" value="3"/>
</dbReference>
<evidence type="ECO:0000259" key="3">
    <source>
        <dbReference type="PROSITE" id="PS50041"/>
    </source>
</evidence>
<feature type="domain" description="C-type lectin" evidence="3">
    <location>
        <begin position="330"/>
        <end position="454"/>
    </location>
</feature>
<keyword evidence="1" id="KW-1015">Disulfide bond</keyword>
<dbReference type="InterPro" id="IPR018378">
    <property type="entry name" value="C-type_lectin_CS"/>
</dbReference>
<evidence type="ECO:0000313" key="4">
    <source>
        <dbReference type="EMBL" id="RUS80470.1"/>
    </source>
</evidence>
<comment type="caution">
    <text evidence="4">The sequence shown here is derived from an EMBL/GenBank/DDBJ whole genome shotgun (WGS) entry which is preliminary data.</text>
</comment>
<evidence type="ECO:0000313" key="5">
    <source>
        <dbReference type="Proteomes" id="UP000271974"/>
    </source>
</evidence>
<dbReference type="CDD" id="cd00037">
    <property type="entry name" value="CLECT"/>
    <property type="match status" value="3"/>
</dbReference>
<gene>
    <name evidence="4" type="ORF">EGW08_011786</name>
</gene>
<dbReference type="SMART" id="SM00034">
    <property type="entry name" value="CLECT"/>
    <property type="match status" value="3"/>
</dbReference>
<dbReference type="Gene3D" id="3.10.100.10">
    <property type="entry name" value="Mannose-Binding Protein A, subunit A"/>
    <property type="match status" value="3"/>
</dbReference>
<accession>A0A3S1A1R8</accession>
<dbReference type="AlphaFoldDB" id="A0A3S1A1R8"/>
<feature type="domain" description="C-type lectin" evidence="3">
    <location>
        <begin position="42"/>
        <end position="165"/>
    </location>
</feature>
<dbReference type="PANTHER" id="PTHR22801">
    <property type="entry name" value="LITHOSTATHINE"/>
    <property type="match status" value="1"/>
</dbReference>
<dbReference type="InterPro" id="IPR001304">
    <property type="entry name" value="C-type_lectin-like"/>
</dbReference>
<name>A0A3S1A1R8_ELYCH</name>
<sequence>MRRAAMLFFLAFLQLLQLHSCWFIPDTTSTTTCPYGWIALKNASTCIRFNDNLLNWADARDACYAAEGDLLIIDSNLMRKEIKALLKFRPKETYWFGLNDIENEGVWWWTDKYAIPQIEYSTLPWGKDQPDNLNNEDCGQINYPSYKRGKWSDGDCELSYKSICQSSRIDYPVYYVTWCPEGWIPNLVRCIRFNDNYLTWADARAACQDAGGDLLTIEGTIMQQEVKAQLVFRPKEAYWFGLNDIENEGVWWWNDFYPISEQKYPRFYWGNGQPNNLYNEDCGQINFPGFEIGQWSDGDCEQLSKSICQRHNTVKTFYPVSVCPEGWIRIPKKCIRFNDNSLKWSDARAACQDAGGDLLTIEGTLMQEEIKAQLVFRPVESYWFGLNDIKEKGVWWWNDLYQIAENTYSRMPWAYGQPTILYYNQNCGQVLSQALKRGQWDVENCRSKFKSICQSSHTGKQRVNQFKLFITYGLYPFLVSGMSLLDKTVFFYNVISKRDKLNVISFTEVQLYRDKESLRSYLLFANIEVPLCS</sequence>
<reference evidence="4 5" key="1">
    <citation type="submission" date="2019-01" db="EMBL/GenBank/DDBJ databases">
        <title>A draft genome assembly of the solar-powered sea slug Elysia chlorotica.</title>
        <authorList>
            <person name="Cai H."/>
            <person name="Li Q."/>
            <person name="Fang X."/>
            <person name="Li J."/>
            <person name="Curtis N.E."/>
            <person name="Altenburger A."/>
            <person name="Shibata T."/>
            <person name="Feng M."/>
            <person name="Maeda T."/>
            <person name="Schwartz J.A."/>
            <person name="Shigenobu S."/>
            <person name="Lundholm N."/>
            <person name="Nishiyama T."/>
            <person name="Yang H."/>
            <person name="Hasebe M."/>
            <person name="Li S."/>
            <person name="Pierce S.K."/>
            <person name="Wang J."/>
        </authorList>
    </citation>
    <scope>NUCLEOTIDE SEQUENCE [LARGE SCALE GENOMIC DNA]</scope>
    <source>
        <strain evidence="4">EC2010</strain>
        <tissue evidence="4">Whole organism of an adult</tissue>
    </source>
</reference>